<dbReference type="PANTHER" id="PTHR12537">
    <property type="entry name" value="RNA BINDING PROTEIN PUMILIO-RELATED"/>
    <property type="match status" value="1"/>
</dbReference>
<comment type="caution">
    <text evidence="5">The sequence shown here is derived from an EMBL/GenBank/DDBJ whole genome shotgun (WGS) entry which is preliminary data.</text>
</comment>
<dbReference type="InterPro" id="IPR011989">
    <property type="entry name" value="ARM-like"/>
</dbReference>
<organism evidence="5 6">
    <name type="scientific">Lasiosphaeris hirsuta</name>
    <dbReference type="NCBI Taxonomy" id="260670"/>
    <lineage>
        <taxon>Eukaryota</taxon>
        <taxon>Fungi</taxon>
        <taxon>Dikarya</taxon>
        <taxon>Ascomycota</taxon>
        <taxon>Pezizomycotina</taxon>
        <taxon>Sordariomycetes</taxon>
        <taxon>Sordariomycetidae</taxon>
        <taxon>Sordariales</taxon>
        <taxon>Lasiosphaeriaceae</taxon>
        <taxon>Lasiosphaeris</taxon>
    </lineage>
</organism>
<dbReference type="GO" id="GO:0005737">
    <property type="term" value="C:cytoplasm"/>
    <property type="evidence" value="ECO:0007669"/>
    <property type="project" value="TreeGrafter"/>
</dbReference>
<dbReference type="Pfam" id="PF00806">
    <property type="entry name" value="PUF"/>
    <property type="match status" value="3"/>
</dbReference>
<dbReference type="Gene3D" id="1.25.10.10">
    <property type="entry name" value="Leucine-rich Repeat Variant"/>
    <property type="match status" value="1"/>
</dbReference>
<protein>
    <submittedName>
        <fullName evidence="5">Armadillo-type protein</fullName>
    </submittedName>
</protein>
<dbReference type="SUPFAM" id="SSF48371">
    <property type="entry name" value="ARM repeat"/>
    <property type="match status" value="1"/>
</dbReference>
<evidence type="ECO:0000256" key="1">
    <source>
        <dbReference type="ARBA" id="ARBA00022737"/>
    </source>
</evidence>
<keyword evidence="1" id="KW-0677">Repeat</keyword>
<dbReference type="InterPro" id="IPR033133">
    <property type="entry name" value="PUM-HD"/>
</dbReference>
<dbReference type="SMART" id="SM00025">
    <property type="entry name" value="Pumilio"/>
    <property type="match status" value="3"/>
</dbReference>
<sequence length="116" mass="13454">MDELRPTISSLVTDQYGPYVIQHVLIHGGSKDRSEIVNIVMQRIHEFSSHKYASNVVERCIETSPRDDLWHFIEELSAPRDGIDCLLPHLIKSLYGNYVIQKTYPVPRRPRQGLLR</sequence>
<accession>A0AA40DLW2</accession>
<reference evidence="5" key="1">
    <citation type="submission" date="2023-06" db="EMBL/GenBank/DDBJ databases">
        <title>Genome-scale phylogeny and comparative genomics of the fungal order Sordariales.</title>
        <authorList>
            <consortium name="Lawrence Berkeley National Laboratory"/>
            <person name="Hensen N."/>
            <person name="Bonometti L."/>
            <person name="Westerberg I."/>
            <person name="Brannstrom I.O."/>
            <person name="Guillou S."/>
            <person name="Cros-Aarteil S."/>
            <person name="Calhoun S."/>
            <person name="Haridas S."/>
            <person name="Kuo A."/>
            <person name="Mondo S."/>
            <person name="Pangilinan J."/>
            <person name="Riley R."/>
            <person name="Labutti K."/>
            <person name="Andreopoulos B."/>
            <person name="Lipzen A."/>
            <person name="Chen C."/>
            <person name="Yanf M."/>
            <person name="Daum C."/>
            <person name="Ng V."/>
            <person name="Clum A."/>
            <person name="Steindorff A."/>
            <person name="Ohm R."/>
            <person name="Martin F."/>
            <person name="Silar P."/>
            <person name="Natvig D."/>
            <person name="Lalanne C."/>
            <person name="Gautier V."/>
            <person name="Ament-Velasquez S.L."/>
            <person name="Kruys A."/>
            <person name="Hutchinson M.I."/>
            <person name="Powell A.J."/>
            <person name="Barry K."/>
            <person name="Miller A.N."/>
            <person name="Grigoriev I.V."/>
            <person name="Debuchy R."/>
            <person name="Gladieux P."/>
            <person name="Thoren M.H."/>
            <person name="Johannesson H."/>
        </authorList>
    </citation>
    <scope>NUCLEOTIDE SEQUENCE</scope>
    <source>
        <strain evidence="5">SMH4607-1</strain>
    </source>
</reference>
<name>A0AA40DLW2_9PEZI</name>
<dbReference type="AlphaFoldDB" id="A0AA40DLW2"/>
<keyword evidence="6" id="KW-1185">Reference proteome</keyword>
<evidence type="ECO:0000259" key="4">
    <source>
        <dbReference type="PROSITE" id="PS50303"/>
    </source>
</evidence>
<evidence type="ECO:0000256" key="2">
    <source>
        <dbReference type="ARBA" id="ARBA00024893"/>
    </source>
</evidence>
<dbReference type="InterPro" id="IPR016024">
    <property type="entry name" value="ARM-type_fold"/>
</dbReference>
<feature type="repeat" description="Pumilio" evidence="3">
    <location>
        <begin position="3"/>
        <end position="38"/>
    </location>
</feature>
<dbReference type="Proteomes" id="UP001172102">
    <property type="component" value="Unassembled WGS sequence"/>
</dbReference>
<evidence type="ECO:0000313" key="6">
    <source>
        <dbReference type="Proteomes" id="UP001172102"/>
    </source>
</evidence>
<dbReference type="PANTHER" id="PTHR12537:SF12">
    <property type="entry name" value="MATERNAL PROTEIN PUMILIO"/>
    <property type="match status" value="1"/>
</dbReference>
<feature type="domain" description="PUM-HD" evidence="4">
    <location>
        <begin position="1"/>
        <end position="116"/>
    </location>
</feature>
<evidence type="ECO:0000256" key="3">
    <source>
        <dbReference type="PROSITE-ProRule" id="PRU00317"/>
    </source>
</evidence>
<proteinExistence type="predicted"/>
<dbReference type="InterPro" id="IPR001313">
    <property type="entry name" value="Pumilio_RNA-bd_rpt"/>
</dbReference>
<dbReference type="GO" id="GO:0010608">
    <property type="term" value="P:post-transcriptional regulation of gene expression"/>
    <property type="evidence" value="ECO:0007669"/>
    <property type="project" value="TreeGrafter"/>
</dbReference>
<dbReference type="PROSITE" id="PS50303">
    <property type="entry name" value="PUM_HD"/>
    <property type="match status" value="1"/>
</dbReference>
<dbReference type="GO" id="GO:0003730">
    <property type="term" value="F:mRNA 3'-UTR binding"/>
    <property type="evidence" value="ECO:0007669"/>
    <property type="project" value="TreeGrafter"/>
</dbReference>
<dbReference type="PROSITE" id="PS50302">
    <property type="entry name" value="PUM"/>
    <property type="match status" value="1"/>
</dbReference>
<gene>
    <name evidence="5" type="ORF">B0H67DRAFT_591784</name>
</gene>
<comment type="function">
    <text evidence="2">RNA-binding nucleolar protein required for pre-rRNA processing. Involved in production of 18S rRNA and assembly of small ribosomal subunit.</text>
</comment>
<evidence type="ECO:0000313" key="5">
    <source>
        <dbReference type="EMBL" id="KAK0704598.1"/>
    </source>
</evidence>
<dbReference type="EMBL" id="JAUKUA010000007">
    <property type="protein sequence ID" value="KAK0704598.1"/>
    <property type="molecule type" value="Genomic_DNA"/>
</dbReference>